<dbReference type="PANTHER" id="PTHR21301">
    <property type="entry name" value="REVERSE TRANSCRIPTASE"/>
    <property type="match status" value="1"/>
</dbReference>
<keyword evidence="2" id="KW-0695">RNA-directed DNA polymerase</keyword>
<evidence type="ECO:0000259" key="1">
    <source>
        <dbReference type="PROSITE" id="PS50878"/>
    </source>
</evidence>
<dbReference type="Pfam" id="PF00078">
    <property type="entry name" value="RVT_1"/>
    <property type="match status" value="1"/>
</dbReference>
<dbReference type="CDD" id="cd00304">
    <property type="entry name" value="RT_like"/>
    <property type="match status" value="1"/>
</dbReference>
<dbReference type="InterPro" id="IPR000477">
    <property type="entry name" value="RT_dom"/>
</dbReference>
<dbReference type="EMBL" id="GEEE01015611">
    <property type="protein sequence ID" value="JAP47614.1"/>
    <property type="molecule type" value="Transcribed_RNA"/>
</dbReference>
<reference evidence="2" key="1">
    <citation type="submission" date="2016-01" db="EMBL/GenBank/DDBJ databases">
        <title>Reference transcriptome for the parasite Schistocephalus solidus: insights into the molecular evolution of parasitism.</title>
        <authorList>
            <person name="Hebert F.O."/>
            <person name="Grambauer S."/>
            <person name="Barber I."/>
            <person name="Landry C.R."/>
            <person name="Aubin-Horth N."/>
        </authorList>
    </citation>
    <scope>NUCLEOTIDE SEQUENCE</scope>
</reference>
<keyword evidence="2" id="KW-0808">Transferase</keyword>
<protein>
    <submittedName>
        <fullName evidence="2">Reverse transcriptase (RNA-dependent DNA polymerase)</fullName>
    </submittedName>
</protein>
<feature type="non-terminal residue" evidence="2">
    <location>
        <position position="539"/>
    </location>
</feature>
<sequence>MPSFHYLRINYDRNVLLQARRWEKCAIRESLTREQLAFLHRCRKKQILPKSVHVKPAVKSTLGYQIATRYGRSMLGAFITDAHFRLQKFQVSKERHMESCQEQLPSQLFESLNDTIARASERERQKKRNILDRKWSNISQQTDANQKCSKKVVNLSSRILTTTEENVLSKGLKYNLSDSNYLGFLASLESIISTVNLSEDERFTIRNSTIQALKGRKHFSVLSHEEMKALKGLKTDKDIIILPADKGGAIAVLNKTDYNEKMLSLLEDGSTYEPLSVDPTKTLNSSIDKVLKRLTGQKQLSGNIAKSLRQTEPTIAKIYGLPKVHKTEVPLRPIVSLIGAPNYKISKWLFQKLHPLTKNCETSIENSTEFLKKLKGTKVSTDEIMVSFDVVSLFTSIPLTLAKQYTKELLLSHDTDVPAAAVLELMDLCLETNFSFDQKCYKQLKGAPMGSPISGFLAEIAMQKLEATALPLVNPQLWLRYVDDTFVVVKKDQLEMLHNIINSTIPGIQFTLEKEVDNKLPFLDVLVQRKTDGTLRTSV</sequence>
<evidence type="ECO:0000313" key="2">
    <source>
        <dbReference type="EMBL" id="JAP47614.1"/>
    </source>
</evidence>
<dbReference type="PANTHER" id="PTHR21301:SF10">
    <property type="entry name" value="REVERSE TRANSCRIPTASE DOMAIN-CONTAINING PROTEIN"/>
    <property type="match status" value="1"/>
</dbReference>
<gene>
    <name evidence="2" type="ORF">TR165204</name>
</gene>
<dbReference type="PROSITE" id="PS50878">
    <property type="entry name" value="RT_POL"/>
    <property type="match status" value="1"/>
</dbReference>
<organism evidence="2">
    <name type="scientific">Schistocephalus solidus</name>
    <name type="common">Tapeworm</name>
    <dbReference type="NCBI Taxonomy" id="70667"/>
    <lineage>
        <taxon>Eukaryota</taxon>
        <taxon>Metazoa</taxon>
        <taxon>Spiralia</taxon>
        <taxon>Lophotrochozoa</taxon>
        <taxon>Platyhelminthes</taxon>
        <taxon>Cestoda</taxon>
        <taxon>Eucestoda</taxon>
        <taxon>Diphyllobothriidea</taxon>
        <taxon>Diphyllobothriidae</taxon>
        <taxon>Schistocephalus</taxon>
    </lineage>
</organism>
<dbReference type="GO" id="GO:0003964">
    <property type="term" value="F:RNA-directed DNA polymerase activity"/>
    <property type="evidence" value="ECO:0007669"/>
    <property type="project" value="UniProtKB-KW"/>
</dbReference>
<keyword evidence="2" id="KW-0548">Nucleotidyltransferase</keyword>
<proteinExistence type="predicted"/>
<accession>A0A0X3P6N6</accession>
<feature type="domain" description="Reverse transcriptase" evidence="1">
    <location>
        <begin position="302"/>
        <end position="539"/>
    </location>
</feature>
<name>A0A0X3P6N6_SCHSO</name>
<dbReference type="AlphaFoldDB" id="A0A0X3P6N6"/>